<reference evidence="1" key="1">
    <citation type="journal article" date="2014" name="Front. Microbiol.">
        <title>High frequency of phylogenetically diverse reductive dehalogenase-homologous genes in deep subseafloor sedimentary metagenomes.</title>
        <authorList>
            <person name="Kawai M."/>
            <person name="Futagami T."/>
            <person name="Toyoda A."/>
            <person name="Takaki Y."/>
            <person name="Nishi S."/>
            <person name="Hori S."/>
            <person name="Arai W."/>
            <person name="Tsubouchi T."/>
            <person name="Morono Y."/>
            <person name="Uchiyama I."/>
            <person name="Ito T."/>
            <person name="Fujiyama A."/>
            <person name="Inagaki F."/>
            <person name="Takami H."/>
        </authorList>
    </citation>
    <scope>NUCLEOTIDE SEQUENCE</scope>
    <source>
        <strain evidence="1">Expedition CK06-06</strain>
    </source>
</reference>
<dbReference type="AlphaFoldDB" id="X0UE63"/>
<proteinExistence type="predicted"/>
<sequence>DMSWKMATTIQGECAINARDNVITVEDTGVLIIESGAQLTIENAELRGLTSDNFLCVDDTATIIFKDCTIRLGQDFSFDTGSLLFQGDVVFTGTNKFIYAGSQASTIGSNSTLMFDLDTTFSYAPSIANRDLLSMTDETSFLFLNGCTLYSTPTGICLTKGTLFLNNLVTFNSDGTVESEAICVGDGTADNDLTVKILADANVDISGEFHYNNVN</sequence>
<accession>X0UE63</accession>
<evidence type="ECO:0008006" key="2">
    <source>
        <dbReference type="Google" id="ProtNLM"/>
    </source>
</evidence>
<name>X0UE63_9ZZZZ</name>
<dbReference type="EMBL" id="BARS01010946">
    <property type="protein sequence ID" value="GAF98692.1"/>
    <property type="molecule type" value="Genomic_DNA"/>
</dbReference>
<evidence type="ECO:0000313" key="1">
    <source>
        <dbReference type="EMBL" id="GAF98692.1"/>
    </source>
</evidence>
<gene>
    <name evidence="1" type="ORF">S01H1_20104</name>
</gene>
<organism evidence="1">
    <name type="scientific">marine sediment metagenome</name>
    <dbReference type="NCBI Taxonomy" id="412755"/>
    <lineage>
        <taxon>unclassified sequences</taxon>
        <taxon>metagenomes</taxon>
        <taxon>ecological metagenomes</taxon>
    </lineage>
</organism>
<feature type="non-terminal residue" evidence="1">
    <location>
        <position position="1"/>
    </location>
</feature>
<comment type="caution">
    <text evidence="1">The sequence shown here is derived from an EMBL/GenBank/DDBJ whole genome shotgun (WGS) entry which is preliminary data.</text>
</comment>
<protein>
    <recommendedName>
        <fullName evidence="2">Right handed beta helix domain-containing protein</fullName>
    </recommendedName>
</protein>